<dbReference type="PROSITE" id="PS52015">
    <property type="entry name" value="TONB_CTD"/>
    <property type="match status" value="1"/>
</dbReference>
<evidence type="ECO:0000256" key="3">
    <source>
        <dbReference type="ARBA" id="ARBA00022448"/>
    </source>
</evidence>
<keyword evidence="4" id="KW-1003">Cell membrane</keyword>
<dbReference type="AlphaFoldDB" id="A0A4R7NY38"/>
<accession>A0A4R7NY38</accession>
<keyword evidence="3" id="KW-0813">Transport</keyword>
<dbReference type="GO" id="GO:0015031">
    <property type="term" value="P:protein transport"/>
    <property type="evidence" value="ECO:0007669"/>
    <property type="project" value="UniProtKB-KW"/>
</dbReference>
<gene>
    <name evidence="12" type="ORF">DFR24_4237</name>
</gene>
<dbReference type="InterPro" id="IPR006260">
    <property type="entry name" value="TonB/TolA_C"/>
</dbReference>
<evidence type="ECO:0000256" key="5">
    <source>
        <dbReference type="ARBA" id="ARBA00022519"/>
    </source>
</evidence>
<evidence type="ECO:0000256" key="7">
    <source>
        <dbReference type="ARBA" id="ARBA00022927"/>
    </source>
</evidence>
<dbReference type="PANTHER" id="PTHR33446:SF2">
    <property type="entry name" value="PROTEIN TONB"/>
    <property type="match status" value="1"/>
</dbReference>
<dbReference type="PANTHER" id="PTHR33446">
    <property type="entry name" value="PROTEIN TONB-RELATED"/>
    <property type="match status" value="1"/>
</dbReference>
<keyword evidence="8 10" id="KW-1133">Transmembrane helix</keyword>
<feature type="domain" description="TonB C-terminal" evidence="11">
    <location>
        <begin position="148"/>
        <end position="240"/>
    </location>
</feature>
<keyword evidence="6 10" id="KW-0812">Transmembrane</keyword>
<name>A0A4R7NY38_9GAMM</name>
<keyword evidence="7" id="KW-0653">Protein transport</keyword>
<evidence type="ECO:0000259" key="11">
    <source>
        <dbReference type="PROSITE" id="PS52015"/>
    </source>
</evidence>
<keyword evidence="5" id="KW-0997">Cell inner membrane</keyword>
<dbReference type="GO" id="GO:0055085">
    <property type="term" value="P:transmembrane transport"/>
    <property type="evidence" value="ECO:0007669"/>
    <property type="project" value="InterPro"/>
</dbReference>
<evidence type="ECO:0000256" key="4">
    <source>
        <dbReference type="ARBA" id="ARBA00022475"/>
    </source>
</evidence>
<comment type="subcellular location">
    <subcellularLocation>
        <location evidence="1">Cell inner membrane</location>
        <topology evidence="1">Single-pass membrane protein</topology>
        <orientation evidence="1">Periplasmic side</orientation>
    </subcellularLocation>
</comment>
<organism evidence="12 13">
    <name type="scientific">Panacagrimonas perspica</name>
    <dbReference type="NCBI Taxonomy" id="381431"/>
    <lineage>
        <taxon>Bacteria</taxon>
        <taxon>Pseudomonadati</taxon>
        <taxon>Pseudomonadota</taxon>
        <taxon>Gammaproteobacteria</taxon>
        <taxon>Nevskiales</taxon>
        <taxon>Nevskiaceae</taxon>
        <taxon>Panacagrimonas</taxon>
    </lineage>
</organism>
<dbReference type="InterPro" id="IPR051045">
    <property type="entry name" value="TonB-dependent_transducer"/>
</dbReference>
<protein>
    <submittedName>
        <fullName evidence="12">Outer membrane transport energization protein TonB</fullName>
    </submittedName>
</protein>
<evidence type="ECO:0000256" key="9">
    <source>
        <dbReference type="ARBA" id="ARBA00023136"/>
    </source>
</evidence>
<dbReference type="Pfam" id="PF03544">
    <property type="entry name" value="TonB_C"/>
    <property type="match status" value="1"/>
</dbReference>
<comment type="similarity">
    <text evidence="2">Belongs to the TonB family.</text>
</comment>
<dbReference type="NCBIfam" id="TIGR01352">
    <property type="entry name" value="tonB_Cterm"/>
    <property type="match status" value="1"/>
</dbReference>
<evidence type="ECO:0000256" key="6">
    <source>
        <dbReference type="ARBA" id="ARBA00022692"/>
    </source>
</evidence>
<evidence type="ECO:0000256" key="1">
    <source>
        <dbReference type="ARBA" id="ARBA00004383"/>
    </source>
</evidence>
<evidence type="ECO:0000313" key="13">
    <source>
        <dbReference type="Proteomes" id="UP000295341"/>
    </source>
</evidence>
<reference evidence="12 13" key="1">
    <citation type="submission" date="2019-03" db="EMBL/GenBank/DDBJ databases">
        <title>Genomic Encyclopedia of Type Strains, Phase IV (KMG-IV): sequencing the most valuable type-strain genomes for metagenomic binning, comparative biology and taxonomic classification.</title>
        <authorList>
            <person name="Goeker M."/>
        </authorList>
    </citation>
    <scope>NUCLEOTIDE SEQUENCE [LARGE SCALE GENOMIC DNA]</scope>
    <source>
        <strain evidence="12 13">DSM 26377</strain>
    </source>
</reference>
<proteinExistence type="inferred from homology"/>
<dbReference type="Gene3D" id="3.30.1150.10">
    <property type="match status" value="1"/>
</dbReference>
<dbReference type="GO" id="GO:0005886">
    <property type="term" value="C:plasma membrane"/>
    <property type="evidence" value="ECO:0007669"/>
    <property type="project" value="UniProtKB-SubCell"/>
</dbReference>
<dbReference type="InterPro" id="IPR037682">
    <property type="entry name" value="TonB_C"/>
</dbReference>
<keyword evidence="9 10" id="KW-0472">Membrane</keyword>
<dbReference type="EMBL" id="SOBT01000011">
    <property type="protein sequence ID" value="TDU25792.1"/>
    <property type="molecule type" value="Genomic_DNA"/>
</dbReference>
<evidence type="ECO:0000256" key="8">
    <source>
        <dbReference type="ARBA" id="ARBA00022989"/>
    </source>
</evidence>
<dbReference type="Proteomes" id="UP000295341">
    <property type="component" value="Unassembled WGS sequence"/>
</dbReference>
<evidence type="ECO:0000256" key="2">
    <source>
        <dbReference type="ARBA" id="ARBA00006555"/>
    </source>
</evidence>
<evidence type="ECO:0000313" key="12">
    <source>
        <dbReference type="EMBL" id="TDU25792.1"/>
    </source>
</evidence>
<dbReference type="SUPFAM" id="SSF74653">
    <property type="entry name" value="TolA/TonB C-terminal domain"/>
    <property type="match status" value="1"/>
</dbReference>
<keyword evidence="13" id="KW-1185">Reference proteome</keyword>
<feature type="transmembrane region" description="Helical" evidence="10">
    <location>
        <begin position="38"/>
        <end position="56"/>
    </location>
</feature>
<comment type="caution">
    <text evidence="12">The sequence shown here is derived from an EMBL/GenBank/DDBJ whole genome shotgun (WGS) entry which is preliminary data.</text>
</comment>
<evidence type="ECO:0000256" key="10">
    <source>
        <dbReference type="SAM" id="Phobius"/>
    </source>
</evidence>
<sequence>MDNCPSSFKERPSGPAPTQTIYRMNFTADGRADNQNRLIGLVFVVGFHVLLVWGLMNGLARKAIALLPEPIETKIIEDVKPKMEEPPPPVPEFEPPPLPYIPPPDIVIAPPPEPPKTITQVTVVKPEAPPPPPAPPMPAREAVRVAPKIDYDGSPRGCRKPNYPAASQRLEEQGTSRIRLLIGVNGKVAESGVEKSSGYPRLDEAAIRAFSTCKFTVGTVDGKPEPTWFRINYKWSLEDE</sequence>